<gene>
    <name evidence="1" type="ORF">DPMN_166983</name>
</gene>
<evidence type="ECO:0000313" key="2">
    <source>
        <dbReference type="Proteomes" id="UP000828390"/>
    </source>
</evidence>
<reference evidence="1" key="1">
    <citation type="journal article" date="2019" name="bioRxiv">
        <title>The Genome of the Zebra Mussel, Dreissena polymorpha: A Resource for Invasive Species Research.</title>
        <authorList>
            <person name="McCartney M.A."/>
            <person name="Auch B."/>
            <person name="Kono T."/>
            <person name="Mallez S."/>
            <person name="Zhang Y."/>
            <person name="Obille A."/>
            <person name="Becker A."/>
            <person name="Abrahante J.E."/>
            <person name="Garbe J."/>
            <person name="Badalamenti J.P."/>
            <person name="Herman A."/>
            <person name="Mangelson H."/>
            <person name="Liachko I."/>
            <person name="Sullivan S."/>
            <person name="Sone E.D."/>
            <person name="Koren S."/>
            <person name="Silverstein K.A.T."/>
            <person name="Beckman K.B."/>
            <person name="Gohl D.M."/>
        </authorList>
    </citation>
    <scope>NUCLEOTIDE SEQUENCE</scope>
    <source>
        <strain evidence="1">Duluth1</strain>
        <tissue evidence="1">Whole animal</tissue>
    </source>
</reference>
<organism evidence="1 2">
    <name type="scientific">Dreissena polymorpha</name>
    <name type="common">Zebra mussel</name>
    <name type="synonym">Mytilus polymorpha</name>
    <dbReference type="NCBI Taxonomy" id="45954"/>
    <lineage>
        <taxon>Eukaryota</taxon>
        <taxon>Metazoa</taxon>
        <taxon>Spiralia</taxon>
        <taxon>Lophotrochozoa</taxon>
        <taxon>Mollusca</taxon>
        <taxon>Bivalvia</taxon>
        <taxon>Autobranchia</taxon>
        <taxon>Heteroconchia</taxon>
        <taxon>Euheterodonta</taxon>
        <taxon>Imparidentia</taxon>
        <taxon>Neoheterodontei</taxon>
        <taxon>Myida</taxon>
        <taxon>Dreissenoidea</taxon>
        <taxon>Dreissenidae</taxon>
        <taxon>Dreissena</taxon>
    </lineage>
</organism>
<accession>A0A9D4EZW6</accession>
<reference evidence="1" key="2">
    <citation type="submission" date="2020-11" db="EMBL/GenBank/DDBJ databases">
        <authorList>
            <person name="McCartney M.A."/>
            <person name="Auch B."/>
            <person name="Kono T."/>
            <person name="Mallez S."/>
            <person name="Becker A."/>
            <person name="Gohl D.M."/>
            <person name="Silverstein K.A.T."/>
            <person name="Koren S."/>
            <person name="Bechman K.B."/>
            <person name="Herman A."/>
            <person name="Abrahante J.E."/>
            <person name="Garbe J."/>
        </authorList>
    </citation>
    <scope>NUCLEOTIDE SEQUENCE</scope>
    <source>
        <strain evidence="1">Duluth1</strain>
        <tissue evidence="1">Whole animal</tissue>
    </source>
</reference>
<evidence type="ECO:0000313" key="1">
    <source>
        <dbReference type="EMBL" id="KAH3788821.1"/>
    </source>
</evidence>
<sequence>MHTKTQPELIQHEIAHDNYQTAVIKTEDWVNGQESDPVLSKVRLFVALRSLPNPAQKRSLDPEVQMFVNIFHKF</sequence>
<comment type="caution">
    <text evidence="1">The sequence shown here is derived from an EMBL/GenBank/DDBJ whole genome shotgun (WGS) entry which is preliminary data.</text>
</comment>
<dbReference type="Proteomes" id="UP000828390">
    <property type="component" value="Unassembled WGS sequence"/>
</dbReference>
<name>A0A9D4EZW6_DREPO</name>
<keyword evidence="2" id="KW-1185">Reference proteome</keyword>
<dbReference type="EMBL" id="JAIWYP010000008">
    <property type="protein sequence ID" value="KAH3788821.1"/>
    <property type="molecule type" value="Genomic_DNA"/>
</dbReference>
<protein>
    <submittedName>
        <fullName evidence="1">Uncharacterized protein</fullName>
    </submittedName>
</protein>
<dbReference type="AlphaFoldDB" id="A0A9D4EZW6"/>
<proteinExistence type="predicted"/>